<dbReference type="RefSeq" id="WP_190055651.1">
    <property type="nucleotide sequence ID" value="NZ_BMWH01000001.1"/>
</dbReference>
<organism evidence="1 2">
    <name type="scientific">Streptomyces echinoruber</name>
    <dbReference type="NCBI Taxonomy" id="68898"/>
    <lineage>
        <taxon>Bacteria</taxon>
        <taxon>Bacillati</taxon>
        <taxon>Actinomycetota</taxon>
        <taxon>Actinomycetes</taxon>
        <taxon>Kitasatosporales</taxon>
        <taxon>Streptomycetaceae</taxon>
        <taxon>Streptomyces</taxon>
    </lineage>
</organism>
<gene>
    <name evidence="1" type="ORF">GCM10010389_05920</name>
</gene>
<reference evidence="1" key="1">
    <citation type="journal article" date="2014" name="Int. J. Syst. Evol. Microbiol.">
        <title>Complete genome sequence of Corynebacterium casei LMG S-19264T (=DSM 44701T), isolated from a smear-ripened cheese.</title>
        <authorList>
            <consortium name="US DOE Joint Genome Institute (JGI-PGF)"/>
            <person name="Walter F."/>
            <person name="Albersmeier A."/>
            <person name="Kalinowski J."/>
            <person name="Ruckert C."/>
        </authorList>
    </citation>
    <scope>NUCLEOTIDE SEQUENCE</scope>
    <source>
        <strain evidence="1">JCM 5016</strain>
    </source>
</reference>
<evidence type="ECO:0000313" key="1">
    <source>
        <dbReference type="EMBL" id="GGZ71238.1"/>
    </source>
</evidence>
<protein>
    <submittedName>
        <fullName evidence="1">Uncharacterized protein</fullName>
    </submittedName>
</protein>
<dbReference type="AlphaFoldDB" id="A0A918QUK2"/>
<evidence type="ECO:0000313" key="2">
    <source>
        <dbReference type="Proteomes" id="UP000623010"/>
    </source>
</evidence>
<dbReference type="EMBL" id="BMWH01000001">
    <property type="protein sequence ID" value="GGZ71238.1"/>
    <property type="molecule type" value="Genomic_DNA"/>
</dbReference>
<accession>A0A918QUK2</accession>
<dbReference type="Proteomes" id="UP000623010">
    <property type="component" value="Unassembled WGS sequence"/>
</dbReference>
<name>A0A918QUK2_9ACTN</name>
<proteinExistence type="predicted"/>
<comment type="caution">
    <text evidence="1">The sequence shown here is derived from an EMBL/GenBank/DDBJ whole genome shotgun (WGS) entry which is preliminary data.</text>
</comment>
<keyword evidence="2" id="KW-1185">Reference proteome</keyword>
<sequence length="162" mass="18464">MIWTYCEQWNNLTETPVNPLTPEQAQARHASGQLYTAVASPDENSAPVLRVEMRLETGYSSVIFMDEYGRDSLDYTFTLINGSFFLETATSYDYGDSQERGGYADAERMESYEFTTDGIIRRTVEVDGEETRESRHGIDIASNWEPVPNFGAYDSLIRRDRA</sequence>
<reference evidence="1" key="2">
    <citation type="submission" date="2020-09" db="EMBL/GenBank/DDBJ databases">
        <authorList>
            <person name="Sun Q."/>
            <person name="Ohkuma M."/>
        </authorList>
    </citation>
    <scope>NUCLEOTIDE SEQUENCE</scope>
    <source>
        <strain evidence="1">JCM 5016</strain>
    </source>
</reference>